<dbReference type="OrthoDB" id="120163at2759"/>
<dbReference type="Pfam" id="PF02902">
    <property type="entry name" value="Peptidase_C48"/>
    <property type="match status" value="1"/>
</dbReference>
<accession>A0A9W6WWN5</accession>
<proteinExistence type="inferred from homology"/>
<gene>
    <name evidence="5" type="ORF">Pfra01_000246900</name>
</gene>
<dbReference type="SUPFAM" id="SSF54001">
    <property type="entry name" value="Cysteine proteinases"/>
    <property type="match status" value="1"/>
</dbReference>
<dbReference type="AlphaFoldDB" id="A0A9W6WWN5"/>
<evidence type="ECO:0000313" key="5">
    <source>
        <dbReference type="EMBL" id="GMF20490.1"/>
    </source>
</evidence>
<dbReference type="InterPro" id="IPR038765">
    <property type="entry name" value="Papain-like_cys_pep_sf"/>
</dbReference>
<protein>
    <submittedName>
        <fullName evidence="5">Unnamed protein product</fullName>
    </submittedName>
</protein>
<keyword evidence="6" id="KW-1185">Reference proteome</keyword>
<evidence type="ECO:0000256" key="1">
    <source>
        <dbReference type="ARBA" id="ARBA00005234"/>
    </source>
</evidence>
<keyword evidence="3" id="KW-0378">Hydrolase</keyword>
<feature type="domain" description="Ubiquitin-like protease family profile" evidence="4">
    <location>
        <begin position="1"/>
        <end position="145"/>
    </location>
</feature>
<evidence type="ECO:0000256" key="2">
    <source>
        <dbReference type="ARBA" id="ARBA00022670"/>
    </source>
</evidence>
<sequence>MPSDGFIRVFTEYLRRKYCNNATVFMAMTCSSTVQGESEVADILLRATLVEIRSCVDDAANDNVFLPVNFGTSHWVCLAIDKANKKLQLCDSLNKRKIVEVLKNLATEIVSGVLGGEYEVTTLQTPRQNDGDRCGVFVCLRFWGQVSSDAPEDITPRVITRWGMLRAVMEMKRNESTTL</sequence>
<dbReference type="EMBL" id="BSXT01000197">
    <property type="protein sequence ID" value="GMF20490.1"/>
    <property type="molecule type" value="Genomic_DNA"/>
</dbReference>
<organism evidence="5 6">
    <name type="scientific">Phytophthora fragariaefolia</name>
    <dbReference type="NCBI Taxonomy" id="1490495"/>
    <lineage>
        <taxon>Eukaryota</taxon>
        <taxon>Sar</taxon>
        <taxon>Stramenopiles</taxon>
        <taxon>Oomycota</taxon>
        <taxon>Peronosporomycetes</taxon>
        <taxon>Peronosporales</taxon>
        <taxon>Peronosporaceae</taxon>
        <taxon>Phytophthora</taxon>
    </lineage>
</organism>
<name>A0A9W6WWN5_9STRA</name>
<dbReference type="Gene3D" id="3.40.395.10">
    <property type="entry name" value="Adenoviral Proteinase, Chain A"/>
    <property type="match status" value="1"/>
</dbReference>
<reference evidence="5" key="1">
    <citation type="submission" date="2023-04" db="EMBL/GenBank/DDBJ databases">
        <title>Phytophthora fragariaefolia NBRC 109709.</title>
        <authorList>
            <person name="Ichikawa N."/>
            <person name="Sato H."/>
            <person name="Tonouchi N."/>
        </authorList>
    </citation>
    <scope>NUCLEOTIDE SEQUENCE</scope>
    <source>
        <strain evidence="5">NBRC 109709</strain>
    </source>
</reference>
<comment type="caution">
    <text evidence="5">The sequence shown here is derived from an EMBL/GenBank/DDBJ whole genome shotgun (WGS) entry which is preliminary data.</text>
</comment>
<evidence type="ECO:0000256" key="3">
    <source>
        <dbReference type="ARBA" id="ARBA00022801"/>
    </source>
</evidence>
<dbReference type="Proteomes" id="UP001165121">
    <property type="component" value="Unassembled WGS sequence"/>
</dbReference>
<comment type="similarity">
    <text evidence="1">Belongs to the peptidase C48 family.</text>
</comment>
<evidence type="ECO:0000313" key="6">
    <source>
        <dbReference type="Proteomes" id="UP001165121"/>
    </source>
</evidence>
<keyword evidence="2" id="KW-0645">Protease</keyword>
<dbReference type="GO" id="GO:0006508">
    <property type="term" value="P:proteolysis"/>
    <property type="evidence" value="ECO:0007669"/>
    <property type="project" value="UniProtKB-KW"/>
</dbReference>
<dbReference type="GO" id="GO:0008234">
    <property type="term" value="F:cysteine-type peptidase activity"/>
    <property type="evidence" value="ECO:0007669"/>
    <property type="project" value="InterPro"/>
</dbReference>
<dbReference type="PROSITE" id="PS50600">
    <property type="entry name" value="ULP_PROTEASE"/>
    <property type="match status" value="1"/>
</dbReference>
<dbReference type="InterPro" id="IPR003653">
    <property type="entry name" value="Peptidase_C48_C"/>
</dbReference>
<evidence type="ECO:0000259" key="4">
    <source>
        <dbReference type="PROSITE" id="PS50600"/>
    </source>
</evidence>